<gene>
    <name evidence="1" type="ORF">Cgig2_016325</name>
</gene>
<dbReference type="Proteomes" id="UP001153076">
    <property type="component" value="Unassembled WGS sequence"/>
</dbReference>
<proteinExistence type="predicted"/>
<evidence type="ECO:0000313" key="1">
    <source>
        <dbReference type="EMBL" id="KAJ8429287.1"/>
    </source>
</evidence>
<name>A0A9Q1JQZ6_9CARY</name>
<comment type="caution">
    <text evidence="1">The sequence shown here is derived from an EMBL/GenBank/DDBJ whole genome shotgun (WGS) entry which is preliminary data.</text>
</comment>
<dbReference type="OrthoDB" id="694455at2759"/>
<organism evidence="1 2">
    <name type="scientific">Carnegiea gigantea</name>
    <dbReference type="NCBI Taxonomy" id="171969"/>
    <lineage>
        <taxon>Eukaryota</taxon>
        <taxon>Viridiplantae</taxon>
        <taxon>Streptophyta</taxon>
        <taxon>Embryophyta</taxon>
        <taxon>Tracheophyta</taxon>
        <taxon>Spermatophyta</taxon>
        <taxon>Magnoliopsida</taxon>
        <taxon>eudicotyledons</taxon>
        <taxon>Gunneridae</taxon>
        <taxon>Pentapetalae</taxon>
        <taxon>Caryophyllales</taxon>
        <taxon>Cactineae</taxon>
        <taxon>Cactaceae</taxon>
        <taxon>Cactoideae</taxon>
        <taxon>Echinocereeae</taxon>
        <taxon>Carnegiea</taxon>
    </lineage>
</organism>
<dbReference type="EMBL" id="JAKOGI010000911">
    <property type="protein sequence ID" value="KAJ8429287.1"/>
    <property type="molecule type" value="Genomic_DNA"/>
</dbReference>
<reference evidence="1" key="1">
    <citation type="submission" date="2022-04" db="EMBL/GenBank/DDBJ databases">
        <title>Carnegiea gigantea Genome sequencing and assembly v2.</title>
        <authorList>
            <person name="Copetti D."/>
            <person name="Sanderson M.J."/>
            <person name="Burquez A."/>
            <person name="Wojciechowski M.F."/>
        </authorList>
    </citation>
    <scope>NUCLEOTIDE SEQUENCE</scope>
    <source>
        <strain evidence="1">SGP5-SGP5p</strain>
        <tissue evidence="1">Aerial part</tissue>
    </source>
</reference>
<dbReference type="AlphaFoldDB" id="A0A9Q1JQZ6"/>
<keyword evidence="2" id="KW-1185">Reference proteome</keyword>
<accession>A0A9Q1JQZ6</accession>
<evidence type="ECO:0000313" key="2">
    <source>
        <dbReference type="Proteomes" id="UP001153076"/>
    </source>
</evidence>
<sequence length="512" mass="58899">MAPVVVKRHQMRMVTNMISDQITNALFPYEIWKSMFPSSPKSSELHGSKRIGSEKGRLNTLEMRNVVVLMVQENCFNATLLEKVNSKRGSDEKYPVTWNFYQAFAKLLKNKRNWGVDFQFHGCVTYEPGIMEWTAHILIEFEGTLKQAGIFGVVGEIGISLYDIERISGLSVIGDVYEEFLPRNDLLCDPTKYPPTVAELLCIHAELCHFHKCDYVFCNWWLDHFYRGELSLVAREYEVELPKLKKNNPSQFSSRPCIATLNVTRERELATFITFCLSRFVLPHGRDVIRLETFMMAASLAKGQRLSLAFSLGTSTKVWGKRRVILVIRVKKEEFFLFIIYTHVNLSLSQARHIFRDEQFAYLQASTFPEDSRTGRDLIDVGLLDDDFRTLRSLIDIYKLSTIGMCWLSSKIEEIFGIIEESVDIDLVNALSDRDLTCSSKLNNLSNEASKLRVRDLEGRAAHPQNQHMLIEAEGKLKSTLDLKKKEADQDLEKEKDHLKNLIRSVISFKDV</sequence>
<protein>
    <submittedName>
        <fullName evidence="1">Uncharacterized protein</fullName>
    </submittedName>
</protein>